<name>A0ABC8LKW9_ERUVS</name>
<evidence type="ECO:0000313" key="3">
    <source>
        <dbReference type="Proteomes" id="UP001642260"/>
    </source>
</evidence>
<dbReference type="PANTHER" id="PTHR23273:SF32">
    <property type="entry name" value="REPLICATION PROTEIN A 70 KDA DNA-BINDING SUBUNIT B-RELATED"/>
    <property type="match status" value="1"/>
</dbReference>
<dbReference type="EMBL" id="CAKOAT010612932">
    <property type="protein sequence ID" value="CAH8384343.1"/>
    <property type="molecule type" value="Genomic_DNA"/>
</dbReference>
<proteinExistence type="predicted"/>
<feature type="compositionally biased region" description="Basic and acidic residues" evidence="1">
    <location>
        <begin position="129"/>
        <end position="143"/>
    </location>
</feature>
<comment type="caution">
    <text evidence="2">The sequence shown here is derived from an EMBL/GenBank/DDBJ whole genome shotgun (WGS) entry which is preliminary data.</text>
</comment>
<dbReference type="PANTHER" id="PTHR23273">
    <property type="entry name" value="REPLICATION FACTOR A 1, RFA1"/>
    <property type="match status" value="1"/>
</dbReference>
<dbReference type="Proteomes" id="UP001642260">
    <property type="component" value="Unassembled WGS sequence"/>
</dbReference>
<gene>
    <name evidence="2" type="ORF">ERUC_LOCUS36826</name>
</gene>
<protein>
    <submittedName>
        <fullName evidence="2">Uncharacterized protein</fullName>
    </submittedName>
</protein>
<dbReference type="AlphaFoldDB" id="A0ABC8LKW9"/>
<reference evidence="2 3" key="1">
    <citation type="submission" date="2022-03" db="EMBL/GenBank/DDBJ databases">
        <authorList>
            <person name="Macdonald S."/>
            <person name="Ahmed S."/>
            <person name="Newling K."/>
        </authorList>
    </citation>
    <scope>NUCLEOTIDE SEQUENCE [LARGE SCALE GENOMIC DNA]</scope>
</reference>
<feature type="region of interest" description="Disordered" evidence="1">
    <location>
        <begin position="89"/>
        <end position="150"/>
    </location>
</feature>
<organism evidence="2 3">
    <name type="scientific">Eruca vesicaria subsp. sativa</name>
    <name type="common">Garden rocket</name>
    <name type="synonym">Eruca sativa</name>
    <dbReference type="NCBI Taxonomy" id="29727"/>
    <lineage>
        <taxon>Eukaryota</taxon>
        <taxon>Viridiplantae</taxon>
        <taxon>Streptophyta</taxon>
        <taxon>Embryophyta</taxon>
        <taxon>Tracheophyta</taxon>
        <taxon>Spermatophyta</taxon>
        <taxon>Magnoliopsida</taxon>
        <taxon>eudicotyledons</taxon>
        <taxon>Gunneridae</taxon>
        <taxon>Pentapetalae</taxon>
        <taxon>rosids</taxon>
        <taxon>malvids</taxon>
        <taxon>Brassicales</taxon>
        <taxon>Brassicaceae</taxon>
        <taxon>Brassiceae</taxon>
        <taxon>Eruca</taxon>
    </lineage>
</organism>
<sequence length="150" mass="16145">MRRYRMKISVYDNSEQAVFVLLGDAGLQLTGKHASELAKEDKGVDHVVPVPEALINTIGQTHKLIVKVSEANFTGKTRAITVTKILPKEAPPSLTSSDENSTALASDETLLSANEVCGPSRSVGDSADDEVKRSFDSVEPEKAKRPKPGN</sequence>
<evidence type="ECO:0000256" key="1">
    <source>
        <dbReference type="SAM" id="MobiDB-lite"/>
    </source>
</evidence>
<keyword evidence="3" id="KW-1185">Reference proteome</keyword>
<dbReference type="SUPFAM" id="SSF50249">
    <property type="entry name" value="Nucleic acid-binding proteins"/>
    <property type="match status" value="1"/>
</dbReference>
<dbReference type="InterPro" id="IPR012340">
    <property type="entry name" value="NA-bd_OB-fold"/>
</dbReference>
<dbReference type="Gene3D" id="2.40.50.140">
    <property type="entry name" value="Nucleic acid-binding proteins"/>
    <property type="match status" value="1"/>
</dbReference>
<evidence type="ECO:0000313" key="2">
    <source>
        <dbReference type="EMBL" id="CAH8384343.1"/>
    </source>
</evidence>
<accession>A0ABC8LKW9</accession>
<feature type="compositionally biased region" description="Polar residues" evidence="1">
    <location>
        <begin position="93"/>
        <end position="112"/>
    </location>
</feature>